<protein>
    <submittedName>
        <fullName evidence="2">Transposase</fullName>
    </submittedName>
</protein>
<evidence type="ECO:0000313" key="2">
    <source>
        <dbReference type="WBParaSite" id="Hba_06659"/>
    </source>
</evidence>
<proteinExistence type="predicted"/>
<organism evidence="1 2">
    <name type="scientific">Heterorhabditis bacteriophora</name>
    <name type="common">Entomopathogenic nematode worm</name>
    <dbReference type="NCBI Taxonomy" id="37862"/>
    <lineage>
        <taxon>Eukaryota</taxon>
        <taxon>Metazoa</taxon>
        <taxon>Ecdysozoa</taxon>
        <taxon>Nematoda</taxon>
        <taxon>Chromadorea</taxon>
        <taxon>Rhabditida</taxon>
        <taxon>Rhabditina</taxon>
        <taxon>Rhabditomorpha</taxon>
        <taxon>Strongyloidea</taxon>
        <taxon>Heterorhabditidae</taxon>
        <taxon>Heterorhabditis</taxon>
    </lineage>
</organism>
<sequence length="28" mass="3378">MNKCNMQLRHMTRKVMTEQKNNAKVIVM</sequence>
<dbReference type="WBParaSite" id="Hba_06659">
    <property type="protein sequence ID" value="Hba_06659"/>
    <property type="gene ID" value="Hba_06659"/>
</dbReference>
<dbReference type="Proteomes" id="UP000095283">
    <property type="component" value="Unplaced"/>
</dbReference>
<accession>A0A1I7WNE5</accession>
<dbReference type="AlphaFoldDB" id="A0A1I7WNE5"/>
<evidence type="ECO:0000313" key="1">
    <source>
        <dbReference type="Proteomes" id="UP000095283"/>
    </source>
</evidence>
<keyword evidence="1" id="KW-1185">Reference proteome</keyword>
<reference evidence="2" key="1">
    <citation type="submission" date="2016-11" db="UniProtKB">
        <authorList>
            <consortium name="WormBaseParasite"/>
        </authorList>
    </citation>
    <scope>IDENTIFICATION</scope>
</reference>
<name>A0A1I7WNE5_HETBA</name>